<dbReference type="GO" id="GO:0016020">
    <property type="term" value="C:membrane"/>
    <property type="evidence" value="ECO:0007669"/>
    <property type="project" value="TreeGrafter"/>
</dbReference>
<dbReference type="EMBL" id="QGMG01001215">
    <property type="protein sequence ID" value="TVY50263.1"/>
    <property type="molecule type" value="Genomic_DNA"/>
</dbReference>
<protein>
    <submittedName>
        <fullName evidence="2">Fluoroacetate dehalogenase</fullName>
    </submittedName>
</protein>
<reference evidence="2 3" key="1">
    <citation type="submission" date="2018-05" db="EMBL/GenBank/DDBJ databases">
        <title>Whole genome sequencing for identification of molecular markers to develop diagnostic detection tools for the regulated plant pathogen Lachnellula willkommii.</title>
        <authorList>
            <person name="Giroux E."/>
            <person name="Bilodeau G."/>
        </authorList>
    </citation>
    <scope>NUCLEOTIDE SEQUENCE [LARGE SCALE GENOMIC DNA]</scope>
    <source>
        <strain evidence="2 3">CBS 625.97</strain>
    </source>
</reference>
<proteinExistence type="predicted"/>
<accession>A0A7D8UW38</accession>
<feature type="domain" description="AB hydrolase-1" evidence="1">
    <location>
        <begin position="54"/>
        <end position="171"/>
    </location>
</feature>
<dbReference type="InterPro" id="IPR000073">
    <property type="entry name" value="AB_hydrolase_1"/>
</dbReference>
<dbReference type="OrthoDB" id="284184at2759"/>
<evidence type="ECO:0000313" key="2">
    <source>
        <dbReference type="EMBL" id="TVY50263.1"/>
    </source>
</evidence>
<sequence length="363" mass="41162">MNGLSQAERDTLGKDSDVQHMVSLGLRFNIIATGTGEKIFYYERGLWDIMNEHPILVLLHGYPQTSFMCTTHTLIWNYHVTDEAQIVTCLPRDIPLFIPDLPGYGRSSPLSGPHNKQNVGQAILIALHSFLKHANNRAYKHLRLKHADRKPIVICGHDEGARVCHRLAVDKAKYPDFLIPGAILFDIVPTAVQWYNFWIAESAVRSFHWSFLANVEVATKMIMAQGGEAFARICLNRWVGNNDLGLAKFKSQDSIAIYADSFKSESVIRATCDGFRANAEEDFLLQCEDQNSGKKMDVDVLLLYTEDLDNRFKVVPVWEDFMGKGYLQGARFQTASGPIGHFIPEEVPERTGRLMMRFFDQFC</sequence>
<evidence type="ECO:0000259" key="1">
    <source>
        <dbReference type="Pfam" id="PF00561"/>
    </source>
</evidence>
<dbReference type="SUPFAM" id="SSF53474">
    <property type="entry name" value="alpha/beta-Hydrolases"/>
    <property type="match status" value="1"/>
</dbReference>
<dbReference type="Pfam" id="PF00561">
    <property type="entry name" value="Abhydrolase_1"/>
    <property type="match status" value="1"/>
</dbReference>
<dbReference type="Gene3D" id="3.40.50.1820">
    <property type="entry name" value="alpha/beta hydrolase"/>
    <property type="match status" value="1"/>
</dbReference>
<gene>
    <name evidence="2" type="ORF">LCER1_G007517</name>
</gene>
<keyword evidence="3" id="KW-1185">Reference proteome</keyword>
<evidence type="ECO:0000313" key="3">
    <source>
        <dbReference type="Proteomes" id="UP000481288"/>
    </source>
</evidence>
<dbReference type="AlphaFoldDB" id="A0A7D8UW38"/>
<organism evidence="2 3">
    <name type="scientific">Lachnellula cervina</name>
    <dbReference type="NCBI Taxonomy" id="1316786"/>
    <lineage>
        <taxon>Eukaryota</taxon>
        <taxon>Fungi</taxon>
        <taxon>Dikarya</taxon>
        <taxon>Ascomycota</taxon>
        <taxon>Pezizomycotina</taxon>
        <taxon>Leotiomycetes</taxon>
        <taxon>Helotiales</taxon>
        <taxon>Lachnaceae</taxon>
        <taxon>Lachnellula</taxon>
    </lineage>
</organism>
<dbReference type="PANTHER" id="PTHR43798:SF33">
    <property type="entry name" value="HYDROLASE, PUTATIVE (AFU_ORTHOLOGUE AFUA_2G14860)-RELATED"/>
    <property type="match status" value="1"/>
</dbReference>
<dbReference type="PANTHER" id="PTHR43798">
    <property type="entry name" value="MONOACYLGLYCEROL LIPASE"/>
    <property type="match status" value="1"/>
</dbReference>
<dbReference type="InterPro" id="IPR029058">
    <property type="entry name" value="AB_hydrolase_fold"/>
</dbReference>
<dbReference type="Proteomes" id="UP000481288">
    <property type="component" value="Unassembled WGS sequence"/>
</dbReference>
<comment type="caution">
    <text evidence="2">The sequence shown here is derived from an EMBL/GenBank/DDBJ whole genome shotgun (WGS) entry which is preliminary data.</text>
</comment>
<dbReference type="InterPro" id="IPR050266">
    <property type="entry name" value="AB_hydrolase_sf"/>
</dbReference>
<name>A0A7D8UW38_9HELO</name>